<feature type="compositionally biased region" description="Low complexity" evidence="1">
    <location>
        <begin position="10"/>
        <end position="29"/>
    </location>
</feature>
<dbReference type="OrthoDB" id="8950604at2759"/>
<dbReference type="PROSITE" id="PS50041">
    <property type="entry name" value="C_TYPE_LECTIN_2"/>
    <property type="match status" value="1"/>
</dbReference>
<dbReference type="PANTHER" id="PTHR22801">
    <property type="entry name" value="LITHOSTATHINE"/>
    <property type="match status" value="1"/>
</dbReference>
<evidence type="ECO:0000256" key="1">
    <source>
        <dbReference type="SAM" id="MobiDB-lite"/>
    </source>
</evidence>
<dbReference type="RefSeq" id="XP_019642717.1">
    <property type="nucleotide sequence ID" value="XM_019787158.1"/>
</dbReference>
<keyword evidence="3" id="KW-1185">Reference proteome</keyword>
<dbReference type="SUPFAM" id="SSF56436">
    <property type="entry name" value="C-type lectin-like"/>
    <property type="match status" value="2"/>
</dbReference>
<dbReference type="PANTHER" id="PTHR22801:SF63">
    <property type="entry name" value="C-TYPE LECTIN DOMAIN-CONTAINING PROTEIN"/>
    <property type="match status" value="1"/>
</dbReference>
<dbReference type="InterPro" id="IPR016187">
    <property type="entry name" value="CTDL_fold"/>
</dbReference>
<protein>
    <submittedName>
        <fullName evidence="4">Cell wall protein DAN4-like</fullName>
    </submittedName>
</protein>
<dbReference type="Pfam" id="PF00059">
    <property type="entry name" value="Lectin_C"/>
    <property type="match status" value="1"/>
</dbReference>
<reference evidence="4" key="1">
    <citation type="submission" date="2025-08" db="UniProtKB">
        <authorList>
            <consortium name="RefSeq"/>
        </authorList>
    </citation>
    <scope>IDENTIFICATION</scope>
    <source>
        <tissue evidence="4">Gonad</tissue>
    </source>
</reference>
<dbReference type="CDD" id="cd00037">
    <property type="entry name" value="CLECT"/>
    <property type="match status" value="1"/>
</dbReference>
<dbReference type="KEGG" id="bbel:109484001"/>
<dbReference type="InterPro" id="IPR016186">
    <property type="entry name" value="C-type_lectin-like/link_sf"/>
</dbReference>
<evidence type="ECO:0000313" key="4">
    <source>
        <dbReference type="RefSeq" id="XP_019642717.1"/>
    </source>
</evidence>
<dbReference type="SMART" id="SM00034">
    <property type="entry name" value="CLECT"/>
    <property type="match status" value="1"/>
</dbReference>
<sequence>MSIQSQRANTTTPLAVTTTPMTETTTNPRMVPTKTTTLSVVTTTPSVVTTTPSVVTTTPSVVTTTPSVVTTTPSVVTTTPSVVTTTPSVVTTTPTVVTTTPSVVTTTPSVVTTTPSVVTTTPSVVTTTPSVVTTKPSVVTTTPSVVTTTPSVVTTTPSVVTTTPSVVTTTPVCRNGYQLRSGICYKAFKTQMNFLDARWTCRTEGGTLAMPKDASTNEFLVSLKNDEDEYGKFWLGLERSEEVSVDWKWADGTRLGHYSAWGPGEPNNDKNDEDCAHYIYKGTAWNDAPCSMDDIKPICQVNPEAAKRDDCRFGYKLVSGACFRLDFREMSYDAASEACKGQGARLAMPKTRELDTALRNLVRTEGLETR</sequence>
<feature type="region of interest" description="Disordered" evidence="1">
    <location>
        <begin position="1"/>
        <end position="29"/>
    </location>
</feature>
<dbReference type="GeneID" id="109484001"/>
<evidence type="ECO:0000313" key="3">
    <source>
        <dbReference type="Proteomes" id="UP000515135"/>
    </source>
</evidence>
<organism evidence="3 4">
    <name type="scientific">Branchiostoma belcheri</name>
    <name type="common">Amphioxus</name>
    <dbReference type="NCBI Taxonomy" id="7741"/>
    <lineage>
        <taxon>Eukaryota</taxon>
        <taxon>Metazoa</taxon>
        <taxon>Chordata</taxon>
        <taxon>Cephalochordata</taxon>
        <taxon>Leptocardii</taxon>
        <taxon>Amphioxiformes</taxon>
        <taxon>Branchiostomatidae</taxon>
        <taxon>Branchiostoma</taxon>
    </lineage>
</organism>
<feature type="domain" description="C-type lectin" evidence="2">
    <location>
        <begin position="180"/>
        <end position="291"/>
    </location>
</feature>
<dbReference type="InterPro" id="IPR050801">
    <property type="entry name" value="Ca-Dep_Lectins_ImmuneDev"/>
</dbReference>
<gene>
    <name evidence="4" type="primary">LOC109484001</name>
</gene>
<dbReference type="InterPro" id="IPR001304">
    <property type="entry name" value="C-type_lectin-like"/>
</dbReference>
<dbReference type="Proteomes" id="UP000515135">
    <property type="component" value="Unplaced"/>
</dbReference>
<dbReference type="Gene3D" id="3.10.100.10">
    <property type="entry name" value="Mannose-Binding Protein A, subunit A"/>
    <property type="match status" value="2"/>
</dbReference>
<name>A0A6P5AHL7_BRABE</name>
<evidence type="ECO:0000259" key="2">
    <source>
        <dbReference type="PROSITE" id="PS50041"/>
    </source>
</evidence>
<accession>A0A6P5AHL7</accession>
<dbReference type="AlphaFoldDB" id="A0A6P5AHL7"/>
<proteinExistence type="predicted"/>